<accession>A0A1T5EG93</accession>
<dbReference type="OrthoDB" id="1268537at2"/>
<evidence type="ECO:0000313" key="3">
    <source>
        <dbReference type="Proteomes" id="UP000191112"/>
    </source>
</evidence>
<dbReference type="STRING" id="619805.SAMN05660477_01388"/>
<dbReference type="AlphaFoldDB" id="A0A1T5EG93"/>
<evidence type="ECO:0000313" key="2">
    <source>
        <dbReference type="EMBL" id="SKB82931.1"/>
    </source>
</evidence>
<dbReference type="Proteomes" id="UP000191112">
    <property type="component" value="Unassembled WGS sequence"/>
</dbReference>
<dbReference type="PROSITE" id="PS51257">
    <property type="entry name" value="PROKAR_LIPOPROTEIN"/>
    <property type="match status" value="1"/>
</dbReference>
<protein>
    <submittedName>
        <fullName evidence="2">Uncharacterized protein</fullName>
    </submittedName>
</protein>
<evidence type="ECO:0000256" key="1">
    <source>
        <dbReference type="SAM" id="Phobius"/>
    </source>
</evidence>
<feature type="transmembrane region" description="Helical" evidence="1">
    <location>
        <begin position="34"/>
        <end position="50"/>
    </location>
</feature>
<keyword evidence="1" id="KW-0472">Membrane</keyword>
<gene>
    <name evidence="2" type="ORF">SAMN05660477_01388</name>
</gene>
<keyword evidence="1" id="KW-1133">Transmembrane helix</keyword>
<name>A0A1T5EG93_9FLAO</name>
<dbReference type="EMBL" id="FUYZ01000003">
    <property type="protein sequence ID" value="SKB82931.1"/>
    <property type="molecule type" value="Genomic_DNA"/>
</dbReference>
<keyword evidence="1" id="KW-0812">Transmembrane</keyword>
<keyword evidence="3" id="KW-1185">Reference proteome</keyword>
<dbReference type="RefSeq" id="WP_079666638.1">
    <property type="nucleotide sequence ID" value="NZ_FUYZ01000003.1"/>
</dbReference>
<sequence length="108" mass="11657">MKNLMAIQAGVSFAALACLLVGWIQPFSPELNNIIYNKLFYILVGASFVLQAPTLANPKFKIPMYIAAGLCIVGAFLPVETRLSGIKTIGLIAGVIMSLFGRNRNAQQ</sequence>
<reference evidence="2 3" key="1">
    <citation type="submission" date="2017-02" db="EMBL/GenBank/DDBJ databases">
        <authorList>
            <person name="Peterson S.W."/>
        </authorList>
    </citation>
    <scope>NUCLEOTIDE SEQUENCE [LARGE SCALE GENOMIC DNA]</scope>
    <source>
        <strain evidence="2 3">DSM 22323</strain>
    </source>
</reference>
<feature type="transmembrane region" description="Helical" evidence="1">
    <location>
        <begin position="62"/>
        <end position="79"/>
    </location>
</feature>
<organism evidence="2 3">
    <name type="scientific">Soonwooa buanensis</name>
    <dbReference type="NCBI Taxonomy" id="619805"/>
    <lineage>
        <taxon>Bacteria</taxon>
        <taxon>Pseudomonadati</taxon>
        <taxon>Bacteroidota</taxon>
        <taxon>Flavobacteriia</taxon>
        <taxon>Flavobacteriales</taxon>
        <taxon>Weeksellaceae</taxon>
        <taxon>Chryseobacterium group</taxon>
        <taxon>Soonwooa</taxon>
    </lineage>
</organism>
<proteinExistence type="predicted"/>